<comment type="caution">
    <text evidence="2">The sequence shown here is derived from an EMBL/GenBank/DDBJ whole genome shotgun (WGS) entry which is preliminary data.</text>
</comment>
<feature type="region of interest" description="Disordered" evidence="1">
    <location>
        <begin position="98"/>
        <end position="122"/>
    </location>
</feature>
<proteinExistence type="predicted"/>
<dbReference type="EMBL" id="NEDP02005420">
    <property type="protein sequence ID" value="OWF41145.1"/>
    <property type="molecule type" value="Genomic_DNA"/>
</dbReference>
<dbReference type="Proteomes" id="UP000242188">
    <property type="component" value="Unassembled WGS sequence"/>
</dbReference>
<keyword evidence="3" id="KW-1185">Reference proteome</keyword>
<reference evidence="2 3" key="1">
    <citation type="journal article" date="2017" name="Nat. Ecol. Evol.">
        <title>Scallop genome provides insights into evolution of bilaterian karyotype and development.</title>
        <authorList>
            <person name="Wang S."/>
            <person name="Zhang J."/>
            <person name="Jiao W."/>
            <person name="Li J."/>
            <person name="Xun X."/>
            <person name="Sun Y."/>
            <person name="Guo X."/>
            <person name="Huan P."/>
            <person name="Dong B."/>
            <person name="Zhang L."/>
            <person name="Hu X."/>
            <person name="Sun X."/>
            <person name="Wang J."/>
            <person name="Zhao C."/>
            <person name="Wang Y."/>
            <person name="Wang D."/>
            <person name="Huang X."/>
            <person name="Wang R."/>
            <person name="Lv J."/>
            <person name="Li Y."/>
            <person name="Zhang Z."/>
            <person name="Liu B."/>
            <person name="Lu W."/>
            <person name="Hui Y."/>
            <person name="Liang J."/>
            <person name="Zhou Z."/>
            <person name="Hou R."/>
            <person name="Li X."/>
            <person name="Liu Y."/>
            <person name="Li H."/>
            <person name="Ning X."/>
            <person name="Lin Y."/>
            <person name="Zhao L."/>
            <person name="Xing Q."/>
            <person name="Dou J."/>
            <person name="Li Y."/>
            <person name="Mao J."/>
            <person name="Guo H."/>
            <person name="Dou H."/>
            <person name="Li T."/>
            <person name="Mu C."/>
            <person name="Jiang W."/>
            <person name="Fu Q."/>
            <person name="Fu X."/>
            <person name="Miao Y."/>
            <person name="Liu J."/>
            <person name="Yu Q."/>
            <person name="Li R."/>
            <person name="Liao H."/>
            <person name="Li X."/>
            <person name="Kong Y."/>
            <person name="Jiang Z."/>
            <person name="Chourrout D."/>
            <person name="Li R."/>
            <person name="Bao Z."/>
        </authorList>
    </citation>
    <scope>NUCLEOTIDE SEQUENCE [LARGE SCALE GENOMIC DNA]</scope>
    <source>
        <strain evidence="2 3">PY_sf001</strain>
    </source>
</reference>
<evidence type="ECO:0000313" key="3">
    <source>
        <dbReference type="Proteomes" id="UP000242188"/>
    </source>
</evidence>
<sequence length="122" mass="14694">MKMSTSRRDAEKLRKHLRTSKIHFRRACQQLVQLNTRLRFLTNRYQRAKEENRRSFRYSLRLRLALFEGTRNMYYDFAMAKLSDINEVTGILNEMAHDNSDDEYSNYYTESDDVDDSGFMET</sequence>
<accession>A0A210PXD8</accession>
<feature type="compositionally biased region" description="Acidic residues" evidence="1">
    <location>
        <begin position="100"/>
        <end position="122"/>
    </location>
</feature>
<evidence type="ECO:0000313" key="2">
    <source>
        <dbReference type="EMBL" id="OWF41145.1"/>
    </source>
</evidence>
<gene>
    <name evidence="2" type="ORF">KP79_PYT16485</name>
</gene>
<organism evidence="2 3">
    <name type="scientific">Mizuhopecten yessoensis</name>
    <name type="common">Japanese scallop</name>
    <name type="synonym">Patinopecten yessoensis</name>
    <dbReference type="NCBI Taxonomy" id="6573"/>
    <lineage>
        <taxon>Eukaryota</taxon>
        <taxon>Metazoa</taxon>
        <taxon>Spiralia</taxon>
        <taxon>Lophotrochozoa</taxon>
        <taxon>Mollusca</taxon>
        <taxon>Bivalvia</taxon>
        <taxon>Autobranchia</taxon>
        <taxon>Pteriomorphia</taxon>
        <taxon>Pectinida</taxon>
        <taxon>Pectinoidea</taxon>
        <taxon>Pectinidae</taxon>
        <taxon>Mizuhopecten</taxon>
    </lineage>
</organism>
<name>A0A210PXD8_MIZYE</name>
<dbReference type="AlphaFoldDB" id="A0A210PXD8"/>
<protein>
    <submittedName>
        <fullName evidence="2">Uncharacterized protein</fullName>
    </submittedName>
</protein>
<evidence type="ECO:0000256" key="1">
    <source>
        <dbReference type="SAM" id="MobiDB-lite"/>
    </source>
</evidence>